<protein>
    <submittedName>
        <fullName evidence="14">Mitochondrial carrier triple repeat protein 1</fullName>
    </submittedName>
</protein>
<dbReference type="PANTHER" id="PTHR46131">
    <property type="entry name" value="SD08549P"/>
    <property type="match status" value="1"/>
</dbReference>
<evidence type="ECO:0000256" key="9">
    <source>
        <dbReference type="ARBA" id="ARBA00023136"/>
    </source>
</evidence>
<evidence type="ECO:0000256" key="4">
    <source>
        <dbReference type="ARBA" id="ARBA00022692"/>
    </source>
</evidence>
<dbReference type="Gene3D" id="1.50.40.10">
    <property type="entry name" value="Mitochondrial carrier domain"/>
    <property type="match status" value="1"/>
</dbReference>
<dbReference type="GO" id="GO:0051724">
    <property type="term" value="F:NAD transmembrane transporter activity"/>
    <property type="evidence" value="ECO:0007669"/>
    <property type="project" value="TreeGrafter"/>
</dbReference>
<evidence type="ECO:0000256" key="7">
    <source>
        <dbReference type="ARBA" id="ARBA00022989"/>
    </source>
</evidence>
<dbReference type="SUPFAM" id="SSF103506">
    <property type="entry name" value="Mitochondrial carrier"/>
    <property type="match status" value="1"/>
</dbReference>
<comment type="similarity">
    <text evidence="2 11">Belongs to the mitochondrial carrier (TC 2.A.29) family.</text>
</comment>
<keyword evidence="4 10" id="KW-0812">Transmembrane</keyword>
<evidence type="ECO:0000256" key="1">
    <source>
        <dbReference type="ARBA" id="ARBA00004448"/>
    </source>
</evidence>
<dbReference type="AlphaFoldDB" id="A0A6G1SI51"/>
<keyword evidence="6" id="KW-0999">Mitochondrion inner membrane</keyword>
<feature type="region of interest" description="Disordered" evidence="12">
    <location>
        <begin position="228"/>
        <end position="248"/>
    </location>
</feature>
<evidence type="ECO:0000313" key="14">
    <source>
        <dbReference type="EMBL" id="MDE50184.1"/>
    </source>
</evidence>
<feature type="compositionally biased region" description="Low complexity" evidence="12">
    <location>
        <begin position="27"/>
        <end position="38"/>
    </location>
</feature>
<keyword evidence="9 10" id="KW-0472">Membrane</keyword>
<evidence type="ECO:0000256" key="12">
    <source>
        <dbReference type="SAM" id="MobiDB-lite"/>
    </source>
</evidence>
<dbReference type="InterPro" id="IPR018108">
    <property type="entry name" value="MCP_transmembrane"/>
</dbReference>
<organism evidence="14">
    <name type="scientific">Aceria tosichella</name>
    <name type="common">wheat curl mite</name>
    <dbReference type="NCBI Taxonomy" id="561515"/>
    <lineage>
        <taxon>Eukaryota</taxon>
        <taxon>Metazoa</taxon>
        <taxon>Ecdysozoa</taxon>
        <taxon>Arthropoda</taxon>
        <taxon>Chelicerata</taxon>
        <taxon>Arachnida</taxon>
        <taxon>Acari</taxon>
        <taxon>Acariformes</taxon>
        <taxon>Trombidiformes</taxon>
        <taxon>Prostigmata</taxon>
        <taxon>Eupodina</taxon>
        <taxon>Eriophyoidea</taxon>
        <taxon>Eriophyidae</taxon>
        <taxon>Eriophyinae</taxon>
        <taxon>Aceriini</taxon>
        <taxon>Aceria</taxon>
    </lineage>
</organism>
<dbReference type="Pfam" id="PF00153">
    <property type="entry name" value="Mito_carr"/>
    <property type="match status" value="3"/>
</dbReference>
<feature type="region of interest" description="Disordered" evidence="12">
    <location>
        <begin position="16"/>
        <end position="45"/>
    </location>
</feature>
<comment type="subcellular location">
    <subcellularLocation>
        <location evidence="1">Mitochondrion inner membrane</location>
        <topology evidence="1">Multi-pass membrane protein</topology>
    </subcellularLocation>
</comment>
<feature type="repeat" description="Solcar" evidence="10">
    <location>
        <begin position="300"/>
        <end position="388"/>
    </location>
</feature>
<evidence type="ECO:0000256" key="11">
    <source>
        <dbReference type="RuleBase" id="RU000488"/>
    </source>
</evidence>
<name>A0A6G1SI51_9ACAR</name>
<dbReference type="PROSITE" id="PS50920">
    <property type="entry name" value="SOLCAR"/>
    <property type="match status" value="3"/>
</dbReference>
<keyword evidence="8" id="KW-0496">Mitochondrion</keyword>
<evidence type="ECO:0000256" key="10">
    <source>
        <dbReference type="PROSITE-ProRule" id="PRU00282"/>
    </source>
</evidence>
<keyword evidence="7 13" id="KW-1133">Transmembrane helix</keyword>
<dbReference type="InterPro" id="IPR023395">
    <property type="entry name" value="MCP_dom_sf"/>
</dbReference>
<feature type="repeat" description="Solcar" evidence="10">
    <location>
        <begin position="136"/>
        <end position="220"/>
    </location>
</feature>
<proteinExistence type="inferred from homology"/>
<accession>A0A6G1SI51</accession>
<evidence type="ECO:0000256" key="6">
    <source>
        <dbReference type="ARBA" id="ARBA00022792"/>
    </source>
</evidence>
<evidence type="ECO:0000256" key="2">
    <source>
        <dbReference type="ARBA" id="ARBA00006375"/>
    </source>
</evidence>
<dbReference type="PANTHER" id="PTHR46131:SF1">
    <property type="entry name" value="SD08549P"/>
    <property type="match status" value="1"/>
</dbReference>
<feature type="transmembrane region" description="Helical" evidence="13">
    <location>
        <begin position="306"/>
        <end position="323"/>
    </location>
</feature>
<dbReference type="GO" id="GO:0005743">
    <property type="term" value="C:mitochondrial inner membrane"/>
    <property type="evidence" value="ECO:0007669"/>
    <property type="project" value="UniProtKB-SubCell"/>
</dbReference>
<dbReference type="InterPro" id="IPR052465">
    <property type="entry name" value="Mito_NAD+_Carrier"/>
</dbReference>
<feature type="compositionally biased region" description="Low complexity" evidence="12">
    <location>
        <begin position="233"/>
        <end position="248"/>
    </location>
</feature>
<reference evidence="14" key="1">
    <citation type="submission" date="2018-10" db="EMBL/GenBank/DDBJ databases">
        <title>Transcriptome assembly of Aceria tosichella (Wheat curl mite) Type 2.</title>
        <authorList>
            <person name="Scully E.D."/>
            <person name="Geib S.M."/>
            <person name="Palmer N.A."/>
            <person name="Gupta A.K."/>
            <person name="Sarath G."/>
            <person name="Tatineni S."/>
        </authorList>
    </citation>
    <scope>NUCLEOTIDE SEQUENCE</scope>
    <source>
        <strain evidence="14">LincolnNE</strain>
    </source>
</reference>
<evidence type="ECO:0000256" key="5">
    <source>
        <dbReference type="ARBA" id="ARBA00022737"/>
    </source>
</evidence>
<dbReference type="EMBL" id="GGYP01005413">
    <property type="protein sequence ID" value="MDE50184.1"/>
    <property type="molecule type" value="Transcribed_RNA"/>
</dbReference>
<evidence type="ECO:0000256" key="8">
    <source>
        <dbReference type="ARBA" id="ARBA00023128"/>
    </source>
</evidence>
<evidence type="ECO:0000256" key="3">
    <source>
        <dbReference type="ARBA" id="ARBA00022448"/>
    </source>
</evidence>
<keyword evidence="3 11" id="KW-0813">Transport</keyword>
<evidence type="ECO:0000256" key="13">
    <source>
        <dbReference type="SAM" id="Phobius"/>
    </source>
</evidence>
<feature type="repeat" description="Solcar" evidence="10">
    <location>
        <begin position="47"/>
        <end position="127"/>
    </location>
</feature>
<sequence length="393" mass="43599">MSADPKSLATLAIASAKKNKARKKSSDGSAEADAGASDADPHEGHKFRSTDEFVAGWTAAFINTTALFPINKLIFRQMASGHGAQKAADQMKEEGLRYLYRGILPPLIQKMVSVSIMFGSFGHYKKWADNKFTNAPPITNLALAACLTGATEAVLTPLERVQMLLQDRRYHKDYKNTVDALIKLRQFGSAEYYRGLTCVLVRNGPSNILFFGLRDEIKKLMPNFRTNDKTNGLATTTASSSRLGSSSSTSLAAISDTNLGSKQDSTIIDNYYSSQHQSQPGGHFNSLKSGHNHLALRSKDSMLHDFLSGAILGMFISTLFYPLSVVRTRMQTRAPGTEFLSIVKAFNAVYSERDRKFTRLFHGCLINVMRQFISWGIINCSYEWVLDQLHNIK</sequence>
<gene>
    <name evidence="14" type="primary">Mcart1</name>
    <name evidence="14" type="ORF">g.11476</name>
</gene>
<keyword evidence="5" id="KW-0677">Repeat</keyword>